<keyword evidence="6 11" id="KW-1133">Transmembrane helix</keyword>
<feature type="transmembrane region" description="Helical" evidence="11">
    <location>
        <begin position="410"/>
        <end position="431"/>
    </location>
</feature>
<dbReference type="InterPro" id="IPR025383">
    <property type="entry name" value="MrpA_C/MbhD"/>
</dbReference>
<feature type="transmembrane region" description="Helical" evidence="11">
    <location>
        <begin position="371"/>
        <end position="390"/>
    </location>
</feature>
<evidence type="ECO:0000256" key="1">
    <source>
        <dbReference type="ARBA" id="ARBA00004651"/>
    </source>
</evidence>
<dbReference type="Proteomes" id="UP001139311">
    <property type="component" value="Unassembled WGS sequence"/>
</dbReference>
<feature type="transmembrane region" description="Helical" evidence="11">
    <location>
        <begin position="81"/>
        <end position="102"/>
    </location>
</feature>
<organism evidence="17 18">
    <name type="scientific">Roseicella aerolata</name>
    <dbReference type="NCBI Taxonomy" id="2883479"/>
    <lineage>
        <taxon>Bacteria</taxon>
        <taxon>Pseudomonadati</taxon>
        <taxon>Pseudomonadota</taxon>
        <taxon>Alphaproteobacteria</taxon>
        <taxon>Acetobacterales</taxon>
        <taxon>Roseomonadaceae</taxon>
        <taxon>Roseicella</taxon>
    </lineage>
</organism>
<feature type="transmembrane region" description="Helical" evidence="11">
    <location>
        <begin position="696"/>
        <end position="714"/>
    </location>
</feature>
<sequence>MPGATLPLAVLALFLGAALVGALSPRIGRSATAWLAAAAMAVPALLLAPLVPAAFAGEVVVFRIPWLTAWGLDLSFRFDGLGLLFSLLILGIGQLIVLYAAYYMPKKDGLGRLYGTLLAFAGGMLGVVLSENLLLLVVCWEITSITSFLLIAYKHDEVEARIAARMALAVTGGGGLALLAGVLLLGRITGSLELSVILASGEAIRAHALYPVMLVLVLLGAFTKSAQFPFHFWLPNAMAAPTPVSAYLHSATMVKAGVFLLARLFPALSGTPEWFGLVSGTGAVTLVYGAYVALLKHDLKGLLAYSTVSHLGLITLLLGMETELSTVAAVFHIINHATFKASLFMAAGIIDHECGTRDMRRINGLFRFMPRTAVLGMVAAAAMAGVPLMNGFLSKEMFFTEAVEHPALAGYAYLLPAFATLAGLLSVAYSIRFVHDVFFNGDPIDLPRAPHEPVRWMRAPVGILATLCLVVGLLPQLSVGALLWTASAAALGGPPPAYKLAIWHGFNLPLAMSLVALAGGVLWYRFRHVLYGLHERFAPKLKSPAAFERVFNAAARFSRSVFAALDTGSLRRYLAFLVLAALGLGLFGHMGAGPAPLAGDLPHTPTDPAAWGALLALLVGAFGCAAMHRRRLIAVVFASVVGLIVSLTFIRFSAPDLALTQLSVEVVTIVLLLLALRYLPTEAPREAPAGRRARDIAIAAAGGAGATALAYAMLTRPFETVSGWFTANAVEGGGGTNVVNVILVDFRGFDTLGEITVLAIAALGAHALLEGLRLRPLAGSAESAADRHPVMLAMLMRPLLPLALTAAFYILLRGHNLPGGGFIAGLITGVVLILQYLAVGIEVTSARLRVDHLRLFALGLGLAVGTGLASMAFGAPFLTGTHGYVPIPLVGKTHLASALVFDLGVYLTVVATVLLVLSELGRLSHRERAGMAGSPAGLRPPATRAEAAVAGTPTAAGEGRA</sequence>
<accession>A0A9X1LCA2</accession>
<feature type="transmembrane region" description="Helical" evidence="11">
    <location>
        <begin position="326"/>
        <end position="350"/>
    </location>
</feature>
<dbReference type="InterPro" id="IPR050616">
    <property type="entry name" value="CPA3_Na-H_Antiporter_A"/>
</dbReference>
<gene>
    <name evidence="17" type="ORF">LHA35_16615</name>
</gene>
<evidence type="ECO:0000259" key="12">
    <source>
        <dbReference type="Pfam" id="PF00361"/>
    </source>
</evidence>
<evidence type="ECO:0000256" key="7">
    <source>
        <dbReference type="ARBA" id="ARBA00023065"/>
    </source>
</evidence>
<evidence type="ECO:0000256" key="4">
    <source>
        <dbReference type="ARBA" id="ARBA00022475"/>
    </source>
</evidence>
<comment type="caution">
    <text evidence="17">The sequence shown here is derived from an EMBL/GenBank/DDBJ whole genome shotgun (WGS) entry which is preliminary data.</text>
</comment>
<evidence type="ECO:0000259" key="15">
    <source>
        <dbReference type="Pfam" id="PF13244"/>
    </source>
</evidence>
<dbReference type="PANTHER" id="PTHR43373:SF1">
    <property type="entry name" value="NA(+)_H(+) ANTIPORTER SUBUNIT A"/>
    <property type="match status" value="1"/>
</dbReference>
<feature type="transmembrane region" description="Helical" evidence="11">
    <location>
        <begin position="133"/>
        <end position="153"/>
    </location>
</feature>
<dbReference type="AlphaFoldDB" id="A0A9X1LCA2"/>
<keyword evidence="3" id="KW-0050">Antiport</keyword>
<protein>
    <submittedName>
        <fullName evidence="17">Monovalent cation/H+ antiporter subunit A</fullName>
    </submittedName>
</protein>
<name>A0A9X1LCA2_9PROT</name>
<feature type="transmembrane region" description="Helical" evidence="11">
    <location>
        <begin position="109"/>
        <end position="127"/>
    </location>
</feature>
<dbReference type="Pfam" id="PF20501">
    <property type="entry name" value="MbhE"/>
    <property type="match status" value="1"/>
</dbReference>
<evidence type="ECO:0000259" key="14">
    <source>
        <dbReference type="Pfam" id="PF04039"/>
    </source>
</evidence>
<feature type="transmembrane region" description="Helical" evidence="11">
    <location>
        <begin position="165"/>
        <end position="188"/>
    </location>
</feature>
<feature type="transmembrane region" description="Helical" evidence="11">
    <location>
        <begin position="274"/>
        <end position="295"/>
    </location>
</feature>
<feature type="transmembrane region" description="Helical" evidence="11">
    <location>
        <begin position="609"/>
        <end position="627"/>
    </location>
</feature>
<dbReference type="Pfam" id="PF13244">
    <property type="entry name" value="MbhD"/>
    <property type="match status" value="1"/>
</dbReference>
<feature type="transmembrane region" description="Helical" evidence="11">
    <location>
        <begin position="246"/>
        <end position="268"/>
    </location>
</feature>
<evidence type="ECO:0000256" key="11">
    <source>
        <dbReference type="SAM" id="Phobius"/>
    </source>
</evidence>
<feature type="transmembrane region" description="Helical" evidence="11">
    <location>
        <begin position="658"/>
        <end position="676"/>
    </location>
</feature>
<feature type="transmembrane region" description="Helical" evidence="11">
    <location>
        <begin position="302"/>
        <end position="320"/>
    </location>
</feature>
<keyword evidence="2" id="KW-0813">Transport</keyword>
<evidence type="ECO:0000256" key="2">
    <source>
        <dbReference type="ARBA" id="ARBA00022448"/>
    </source>
</evidence>
<dbReference type="InterPro" id="IPR007182">
    <property type="entry name" value="MnhB"/>
</dbReference>
<keyword evidence="4" id="KW-1003">Cell membrane</keyword>
<dbReference type="Pfam" id="PF04039">
    <property type="entry name" value="MnhB"/>
    <property type="match status" value="1"/>
</dbReference>
<keyword evidence="5 9" id="KW-0812">Transmembrane</keyword>
<feature type="transmembrane region" description="Helical" evidence="11">
    <location>
        <begin position="506"/>
        <end position="526"/>
    </location>
</feature>
<dbReference type="Pfam" id="PF00361">
    <property type="entry name" value="Proton_antipo_M"/>
    <property type="match status" value="1"/>
</dbReference>
<dbReference type="InterPro" id="IPR001516">
    <property type="entry name" value="Proton_antipo_N"/>
</dbReference>
<feature type="domain" description="NADH:quinone oxidoreductase/Mrp antiporter transmembrane" evidence="12">
    <location>
        <begin position="130"/>
        <end position="405"/>
    </location>
</feature>
<feature type="transmembrane region" description="Helical" evidence="11">
    <location>
        <begin position="573"/>
        <end position="597"/>
    </location>
</feature>
<evidence type="ECO:0000256" key="9">
    <source>
        <dbReference type="RuleBase" id="RU000320"/>
    </source>
</evidence>
<feature type="transmembrane region" description="Helical" evidence="11">
    <location>
        <begin position="208"/>
        <end position="234"/>
    </location>
</feature>
<proteinExistence type="predicted"/>
<evidence type="ECO:0000256" key="8">
    <source>
        <dbReference type="ARBA" id="ARBA00023136"/>
    </source>
</evidence>
<dbReference type="RefSeq" id="WP_226609964.1">
    <property type="nucleotide sequence ID" value="NZ_JAJAQI010000025.1"/>
</dbReference>
<evidence type="ECO:0000259" key="16">
    <source>
        <dbReference type="Pfam" id="PF20501"/>
    </source>
</evidence>
<keyword evidence="8 11" id="KW-0472">Membrane</keyword>
<feature type="region of interest" description="Disordered" evidence="10">
    <location>
        <begin position="930"/>
        <end position="961"/>
    </location>
</feature>
<keyword evidence="7" id="KW-0406">Ion transport</keyword>
<reference evidence="17" key="1">
    <citation type="submission" date="2021-10" db="EMBL/GenBank/DDBJ databases">
        <title>Roseicella aerolatum sp. nov., isolated from aerosols of e-waste dismantling site.</title>
        <authorList>
            <person name="Qin T."/>
        </authorList>
    </citation>
    <scope>NUCLEOTIDE SEQUENCE</scope>
    <source>
        <strain evidence="17">GB24</strain>
    </source>
</reference>
<dbReference type="InterPro" id="IPR046806">
    <property type="entry name" value="MrpA_C/MbhE"/>
</dbReference>
<dbReference type="InterPro" id="IPR001750">
    <property type="entry name" value="ND/Mrp_TM"/>
</dbReference>
<feature type="domain" description="NADH-Ubiquinone oxidoreductase (complex I) chain 5 N-terminal" evidence="13">
    <location>
        <begin position="71"/>
        <end position="112"/>
    </location>
</feature>
<feature type="transmembrane region" description="Helical" evidence="11">
    <location>
        <begin position="6"/>
        <end position="23"/>
    </location>
</feature>
<evidence type="ECO:0000256" key="5">
    <source>
        <dbReference type="ARBA" id="ARBA00022692"/>
    </source>
</evidence>
<dbReference type="GO" id="GO:0006811">
    <property type="term" value="P:monoatomic ion transport"/>
    <property type="evidence" value="ECO:0007669"/>
    <property type="project" value="UniProtKB-KW"/>
</dbReference>
<feature type="transmembrane region" description="Helical" evidence="11">
    <location>
        <begin position="895"/>
        <end position="917"/>
    </location>
</feature>
<feature type="transmembrane region" description="Helical" evidence="11">
    <location>
        <begin position="790"/>
        <end position="810"/>
    </location>
</feature>
<evidence type="ECO:0000256" key="10">
    <source>
        <dbReference type="SAM" id="MobiDB-lite"/>
    </source>
</evidence>
<dbReference type="PANTHER" id="PTHR43373">
    <property type="entry name" value="NA(+)/H(+) ANTIPORTER SUBUNIT"/>
    <property type="match status" value="1"/>
</dbReference>
<evidence type="ECO:0000313" key="18">
    <source>
        <dbReference type="Proteomes" id="UP001139311"/>
    </source>
</evidence>
<evidence type="ECO:0000259" key="13">
    <source>
        <dbReference type="Pfam" id="PF00662"/>
    </source>
</evidence>
<dbReference type="NCBIfam" id="NF009288">
    <property type="entry name" value="PRK12648.1"/>
    <property type="match status" value="1"/>
</dbReference>
<dbReference type="EMBL" id="JAJAQI010000025">
    <property type="protein sequence ID" value="MCB4823357.1"/>
    <property type="molecule type" value="Genomic_DNA"/>
</dbReference>
<feature type="domain" description="Na+/H+ antiporter MnhB subunit-related protein" evidence="14">
    <location>
        <begin position="791"/>
        <end position="914"/>
    </location>
</feature>
<feature type="domain" description="MrpA C-terminal/MbhE" evidence="16">
    <location>
        <begin position="691"/>
        <end position="784"/>
    </location>
</feature>
<dbReference type="GO" id="GO:0015297">
    <property type="term" value="F:antiporter activity"/>
    <property type="evidence" value="ECO:0007669"/>
    <property type="project" value="UniProtKB-KW"/>
</dbReference>
<feature type="transmembrane region" description="Helical" evidence="11">
    <location>
        <begin position="461"/>
        <end position="486"/>
    </location>
</feature>
<feature type="compositionally biased region" description="Low complexity" evidence="10">
    <location>
        <begin position="945"/>
        <end position="961"/>
    </location>
</feature>
<evidence type="ECO:0000256" key="6">
    <source>
        <dbReference type="ARBA" id="ARBA00022989"/>
    </source>
</evidence>
<evidence type="ECO:0000313" key="17">
    <source>
        <dbReference type="EMBL" id="MCB4823357.1"/>
    </source>
</evidence>
<dbReference type="PRINTS" id="PR01434">
    <property type="entry name" value="NADHDHGNASE5"/>
</dbReference>
<feature type="transmembrane region" description="Helical" evidence="11">
    <location>
        <begin position="855"/>
        <end position="875"/>
    </location>
</feature>
<feature type="transmembrane region" description="Helical" evidence="11">
    <location>
        <begin position="632"/>
        <end position="652"/>
    </location>
</feature>
<feature type="domain" description="MrpA C-terminal/MbhD" evidence="15">
    <location>
        <begin position="616"/>
        <end position="680"/>
    </location>
</feature>
<dbReference type="Pfam" id="PF00662">
    <property type="entry name" value="Proton_antipo_N"/>
    <property type="match status" value="1"/>
</dbReference>
<keyword evidence="18" id="KW-1185">Reference proteome</keyword>
<comment type="subcellular location">
    <subcellularLocation>
        <location evidence="1">Cell membrane</location>
        <topology evidence="1">Multi-pass membrane protein</topology>
    </subcellularLocation>
    <subcellularLocation>
        <location evidence="9">Membrane</location>
        <topology evidence="9">Multi-pass membrane protein</topology>
    </subcellularLocation>
</comment>
<feature type="transmembrane region" description="Helical" evidence="11">
    <location>
        <begin position="822"/>
        <end position="843"/>
    </location>
</feature>
<evidence type="ECO:0000256" key="3">
    <source>
        <dbReference type="ARBA" id="ARBA00022449"/>
    </source>
</evidence>
<feature type="transmembrane region" description="Helical" evidence="11">
    <location>
        <begin position="751"/>
        <end position="769"/>
    </location>
</feature>
<feature type="transmembrane region" description="Helical" evidence="11">
    <location>
        <begin position="35"/>
        <end position="61"/>
    </location>
</feature>
<dbReference type="GO" id="GO:0005886">
    <property type="term" value="C:plasma membrane"/>
    <property type="evidence" value="ECO:0007669"/>
    <property type="project" value="UniProtKB-SubCell"/>
</dbReference>